<keyword evidence="3 6" id="KW-0812">Transmembrane</keyword>
<dbReference type="PANTHER" id="PTHR30482">
    <property type="entry name" value="HIGH-AFFINITY BRANCHED-CHAIN AMINO ACID TRANSPORT SYSTEM PERMEASE"/>
    <property type="match status" value="1"/>
</dbReference>
<dbReference type="GO" id="GO:0015658">
    <property type="term" value="F:branched-chain amino acid transmembrane transporter activity"/>
    <property type="evidence" value="ECO:0007669"/>
    <property type="project" value="InterPro"/>
</dbReference>
<feature type="transmembrane region" description="Helical" evidence="6">
    <location>
        <begin position="130"/>
        <end position="147"/>
    </location>
</feature>
<organism evidence="7 8">
    <name type="scientific">Mesorhizobium qingshengii</name>
    <dbReference type="NCBI Taxonomy" id="1165689"/>
    <lineage>
        <taxon>Bacteria</taxon>
        <taxon>Pseudomonadati</taxon>
        <taxon>Pseudomonadota</taxon>
        <taxon>Alphaproteobacteria</taxon>
        <taxon>Hyphomicrobiales</taxon>
        <taxon>Phyllobacteriaceae</taxon>
        <taxon>Mesorhizobium</taxon>
    </lineage>
</organism>
<dbReference type="STRING" id="1165689.SAMN02927914_01661"/>
<name>A0A1G5WTA9_9HYPH</name>
<reference evidence="7 8" key="1">
    <citation type="submission" date="2016-10" db="EMBL/GenBank/DDBJ databases">
        <authorList>
            <person name="de Groot N.N."/>
        </authorList>
    </citation>
    <scope>NUCLEOTIDE SEQUENCE [LARGE SCALE GENOMIC DNA]</scope>
    <source>
        <strain evidence="7 8">CGMCC 1.12097</strain>
    </source>
</reference>
<evidence type="ECO:0000313" key="7">
    <source>
        <dbReference type="EMBL" id="SDA61144.1"/>
    </source>
</evidence>
<dbReference type="AlphaFoldDB" id="A0A1G5WTA9"/>
<feature type="transmembrane region" description="Helical" evidence="6">
    <location>
        <begin position="179"/>
        <end position="198"/>
    </location>
</feature>
<dbReference type="InterPro" id="IPR001851">
    <property type="entry name" value="ABC_transp_permease"/>
</dbReference>
<evidence type="ECO:0000256" key="2">
    <source>
        <dbReference type="ARBA" id="ARBA00022475"/>
    </source>
</evidence>
<proteinExistence type="predicted"/>
<dbReference type="EMBL" id="FMXM01000004">
    <property type="protein sequence ID" value="SDA61144.1"/>
    <property type="molecule type" value="Genomic_DNA"/>
</dbReference>
<dbReference type="CDD" id="cd06581">
    <property type="entry name" value="TM_PBP1_LivM_like"/>
    <property type="match status" value="1"/>
</dbReference>
<sequence>MSLAIATDGTTPRQNWLERLGAGHIILAVVLVLYPLVASDFFLTQIGGYSLIFGMMGLSLMLLAGYGGMVSLAQITVAGIAAYAIAILGNNNSNILGFGWPWWLAVPFAVLAAALASALIGWISVRTEGIYTIMITLAIATATYYFAQQNYAIFNGHSGYAGIRAPAFWGISWRDPKPFYYLCLGLAVLSYAAVLYGSRSTFGMTLQAIRDNPRRMRALGYHVTAHKVFAWLLAGVIAGLAGVLLVWFNGRVSPGTIGVDAAIDVLIIAVIGGLRHPIGPFLGAVVVILMQTFAIDIVGAERFNTLIGLVFLVIVFVSPDGILGLWGRIKPHLAQESLRPGS</sequence>
<evidence type="ECO:0000256" key="1">
    <source>
        <dbReference type="ARBA" id="ARBA00004651"/>
    </source>
</evidence>
<feature type="transmembrane region" description="Helical" evidence="6">
    <location>
        <begin position="306"/>
        <end position="326"/>
    </location>
</feature>
<feature type="transmembrane region" description="Helical" evidence="6">
    <location>
        <begin position="100"/>
        <end position="123"/>
    </location>
</feature>
<evidence type="ECO:0000256" key="6">
    <source>
        <dbReference type="SAM" id="Phobius"/>
    </source>
</evidence>
<dbReference type="Proteomes" id="UP000198588">
    <property type="component" value="Unassembled WGS sequence"/>
</dbReference>
<dbReference type="InterPro" id="IPR043428">
    <property type="entry name" value="LivM-like"/>
</dbReference>
<comment type="subcellular location">
    <subcellularLocation>
        <location evidence="1">Cell membrane</location>
        <topology evidence="1">Multi-pass membrane protein</topology>
    </subcellularLocation>
</comment>
<dbReference type="RefSeq" id="WP_091576670.1">
    <property type="nucleotide sequence ID" value="NZ_FMXM01000004.1"/>
</dbReference>
<feature type="transmembrane region" description="Helical" evidence="6">
    <location>
        <begin position="43"/>
        <end position="63"/>
    </location>
</feature>
<dbReference type="PANTHER" id="PTHR30482:SF17">
    <property type="entry name" value="ABC TRANSPORTER ATP-BINDING PROTEIN"/>
    <property type="match status" value="1"/>
</dbReference>
<accession>A0A1G5WTA9</accession>
<keyword evidence="4 6" id="KW-1133">Transmembrane helix</keyword>
<feature type="transmembrane region" description="Helical" evidence="6">
    <location>
        <begin position="70"/>
        <end position="88"/>
    </location>
</feature>
<keyword evidence="2" id="KW-1003">Cell membrane</keyword>
<evidence type="ECO:0000256" key="4">
    <source>
        <dbReference type="ARBA" id="ARBA00022989"/>
    </source>
</evidence>
<gene>
    <name evidence="7" type="ORF">SAMN02927914_01661</name>
</gene>
<protein>
    <submittedName>
        <fullName evidence="7">Amino acid/amide ABC transporter membrane protein 2, HAAT family</fullName>
    </submittedName>
</protein>
<evidence type="ECO:0000256" key="5">
    <source>
        <dbReference type="ARBA" id="ARBA00023136"/>
    </source>
</evidence>
<evidence type="ECO:0000256" key="3">
    <source>
        <dbReference type="ARBA" id="ARBA00022692"/>
    </source>
</evidence>
<dbReference type="GO" id="GO:0005886">
    <property type="term" value="C:plasma membrane"/>
    <property type="evidence" value="ECO:0007669"/>
    <property type="project" value="UniProtKB-SubCell"/>
</dbReference>
<dbReference type="Pfam" id="PF02653">
    <property type="entry name" value="BPD_transp_2"/>
    <property type="match status" value="1"/>
</dbReference>
<dbReference type="OrthoDB" id="9804361at2"/>
<feature type="transmembrane region" description="Helical" evidence="6">
    <location>
        <begin position="219"/>
        <end position="248"/>
    </location>
</feature>
<feature type="transmembrane region" description="Helical" evidence="6">
    <location>
        <begin position="20"/>
        <end position="37"/>
    </location>
</feature>
<evidence type="ECO:0000313" key="8">
    <source>
        <dbReference type="Proteomes" id="UP000198588"/>
    </source>
</evidence>
<keyword evidence="5 6" id="KW-0472">Membrane</keyword>